<name>A0A8H5CXI7_9AGAR</name>
<gene>
    <name evidence="2" type="ORF">D9758_014031</name>
</gene>
<protein>
    <submittedName>
        <fullName evidence="2">Uncharacterized protein</fullName>
    </submittedName>
</protein>
<proteinExistence type="predicted"/>
<dbReference type="AlphaFoldDB" id="A0A8H5CXI7"/>
<evidence type="ECO:0000256" key="1">
    <source>
        <dbReference type="SAM" id="MobiDB-lite"/>
    </source>
</evidence>
<sequence length="64" mass="6927">MPTIKDMALNTLSIRIFPSTSGRVLSLMDRLNSQSTSPAPTQPSFVRRLDFEGEGEEGGDGNIS</sequence>
<feature type="region of interest" description="Disordered" evidence="1">
    <location>
        <begin position="31"/>
        <end position="64"/>
    </location>
</feature>
<accession>A0A8H5CXI7</accession>
<feature type="compositionally biased region" description="Low complexity" evidence="1">
    <location>
        <begin position="33"/>
        <end position="44"/>
    </location>
</feature>
<evidence type="ECO:0000313" key="2">
    <source>
        <dbReference type="EMBL" id="KAF5349851.1"/>
    </source>
</evidence>
<organism evidence="2 3">
    <name type="scientific">Tetrapyrgos nigripes</name>
    <dbReference type="NCBI Taxonomy" id="182062"/>
    <lineage>
        <taxon>Eukaryota</taxon>
        <taxon>Fungi</taxon>
        <taxon>Dikarya</taxon>
        <taxon>Basidiomycota</taxon>
        <taxon>Agaricomycotina</taxon>
        <taxon>Agaricomycetes</taxon>
        <taxon>Agaricomycetidae</taxon>
        <taxon>Agaricales</taxon>
        <taxon>Marasmiineae</taxon>
        <taxon>Marasmiaceae</taxon>
        <taxon>Tetrapyrgos</taxon>
    </lineage>
</organism>
<evidence type="ECO:0000313" key="3">
    <source>
        <dbReference type="Proteomes" id="UP000559256"/>
    </source>
</evidence>
<comment type="caution">
    <text evidence="2">The sequence shown here is derived from an EMBL/GenBank/DDBJ whole genome shotgun (WGS) entry which is preliminary data.</text>
</comment>
<dbReference type="EMBL" id="JAACJM010000078">
    <property type="protein sequence ID" value="KAF5349851.1"/>
    <property type="molecule type" value="Genomic_DNA"/>
</dbReference>
<reference evidence="2 3" key="1">
    <citation type="journal article" date="2020" name="ISME J.">
        <title>Uncovering the hidden diversity of litter-decomposition mechanisms in mushroom-forming fungi.</title>
        <authorList>
            <person name="Floudas D."/>
            <person name="Bentzer J."/>
            <person name="Ahren D."/>
            <person name="Johansson T."/>
            <person name="Persson P."/>
            <person name="Tunlid A."/>
        </authorList>
    </citation>
    <scope>NUCLEOTIDE SEQUENCE [LARGE SCALE GENOMIC DNA]</scope>
    <source>
        <strain evidence="2 3">CBS 291.85</strain>
    </source>
</reference>
<dbReference type="Proteomes" id="UP000559256">
    <property type="component" value="Unassembled WGS sequence"/>
</dbReference>
<keyword evidence="3" id="KW-1185">Reference proteome</keyword>
<feature type="compositionally biased region" description="Acidic residues" evidence="1">
    <location>
        <begin position="52"/>
        <end position="64"/>
    </location>
</feature>